<dbReference type="RefSeq" id="WP_069381940.1">
    <property type="nucleotide sequence ID" value="NZ_CP017141.1"/>
</dbReference>
<protein>
    <submittedName>
        <fullName evidence="2">Transcription elongation factor GreA</fullName>
    </submittedName>
</protein>
<dbReference type="AlphaFoldDB" id="A0A1D7QNM6"/>
<gene>
    <name evidence="2" type="ORF">BFS30_25810</name>
</gene>
<keyword evidence="2" id="KW-0251">Elongation factor</keyword>
<dbReference type="Gene3D" id="3.10.50.30">
    <property type="entry name" value="Transcription elongation factor, GreA/GreB, C-terminal domain"/>
    <property type="match status" value="1"/>
</dbReference>
<dbReference type="SUPFAM" id="SSF54534">
    <property type="entry name" value="FKBP-like"/>
    <property type="match status" value="1"/>
</dbReference>
<proteinExistence type="predicted"/>
<dbReference type="GO" id="GO:0070063">
    <property type="term" value="F:RNA polymerase binding"/>
    <property type="evidence" value="ECO:0007669"/>
    <property type="project" value="InterPro"/>
</dbReference>
<accession>A0A1D7QNM6</accession>
<dbReference type="InterPro" id="IPR023459">
    <property type="entry name" value="Tscrpt_elong_fac_GreA/B_fam"/>
</dbReference>
<dbReference type="KEGG" id="psty:BFS30_25810"/>
<reference evidence="2 3" key="1">
    <citation type="submission" date="2016-08" db="EMBL/GenBank/DDBJ databases">
        <authorList>
            <person name="Seilhamer J.J."/>
        </authorList>
    </citation>
    <scope>NUCLEOTIDE SEQUENCE [LARGE SCALE GENOMIC DNA]</scope>
    <source>
        <strain evidence="2 3">DX4</strain>
    </source>
</reference>
<dbReference type="PANTHER" id="PTHR30437:SF5">
    <property type="entry name" value="REGULATOR OF NUCLEOSIDE DIPHOSPHATE KINASE"/>
    <property type="match status" value="1"/>
</dbReference>
<keyword evidence="2" id="KW-0648">Protein biosynthesis</keyword>
<dbReference type="GO" id="GO:0003746">
    <property type="term" value="F:translation elongation factor activity"/>
    <property type="evidence" value="ECO:0007669"/>
    <property type="project" value="UniProtKB-KW"/>
</dbReference>
<evidence type="ECO:0000259" key="1">
    <source>
        <dbReference type="Pfam" id="PF01272"/>
    </source>
</evidence>
<feature type="domain" description="Transcription elongation factor GreA/GreB C-terminal" evidence="1">
    <location>
        <begin position="49"/>
        <end position="123"/>
    </location>
</feature>
<dbReference type="Pfam" id="PF01272">
    <property type="entry name" value="GreA_GreB"/>
    <property type="match status" value="1"/>
</dbReference>
<evidence type="ECO:0000313" key="3">
    <source>
        <dbReference type="Proteomes" id="UP000094313"/>
    </source>
</evidence>
<dbReference type="GO" id="GO:0032784">
    <property type="term" value="P:regulation of DNA-templated transcription elongation"/>
    <property type="evidence" value="ECO:0007669"/>
    <property type="project" value="InterPro"/>
</dbReference>
<dbReference type="InterPro" id="IPR001437">
    <property type="entry name" value="Tscrpt_elong_fac_GreA/B_C"/>
</dbReference>
<dbReference type="GO" id="GO:0003677">
    <property type="term" value="F:DNA binding"/>
    <property type="evidence" value="ECO:0007669"/>
    <property type="project" value="InterPro"/>
</dbReference>
<name>A0A1D7QNM6_9SPHI</name>
<sequence length="126" mass="14383">METKSLSLSKSDLKLLKEHLDKSDMSSYNKEKLRQEIKEATIYADQELPGDVVCLKSEARIANTKTGKEFNFRIVMPEEANIKLQKVSVFAPISIALFGYRTGDIINWEMPDGIQEFKILEVKKIS</sequence>
<evidence type="ECO:0000313" key="2">
    <source>
        <dbReference type="EMBL" id="AOM80278.1"/>
    </source>
</evidence>
<dbReference type="InterPro" id="IPR036953">
    <property type="entry name" value="GreA/GreB_C_sf"/>
</dbReference>
<dbReference type="EMBL" id="CP017141">
    <property type="protein sequence ID" value="AOM80278.1"/>
    <property type="molecule type" value="Genomic_DNA"/>
</dbReference>
<dbReference type="GO" id="GO:0006354">
    <property type="term" value="P:DNA-templated transcription elongation"/>
    <property type="evidence" value="ECO:0007669"/>
    <property type="project" value="TreeGrafter"/>
</dbReference>
<dbReference type="OrthoDB" id="192847at2"/>
<dbReference type="PANTHER" id="PTHR30437">
    <property type="entry name" value="TRANSCRIPTION ELONGATION FACTOR GREA"/>
    <property type="match status" value="1"/>
</dbReference>
<organism evidence="2 3">
    <name type="scientific">Pedobacter steynii</name>
    <dbReference type="NCBI Taxonomy" id="430522"/>
    <lineage>
        <taxon>Bacteria</taxon>
        <taxon>Pseudomonadati</taxon>
        <taxon>Bacteroidota</taxon>
        <taxon>Sphingobacteriia</taxon>
        <taxon>Sphingobacteriales</taxon>
        <taxon>Sphingobacteriaceae</taxon>
        <taxon>Pedobacter</taxon>
    </lineage>
</organism>
<keyword evidence="3" id="KW-1185">Reference proteome</keyword>
<dbReference type="Proteomes" id="UP000094313">
    <property type="component" value="Chromosome"/>
</dbReference>